<proteinExistence type="predicted"/>
<protein>
    <submittedName>
        <fullName evidence="2">Uncharacterized protein</fullName>
    </submittedName>
</protein>
<dbReference type="OrthoDB" id="515763at2759"/>
<comment type="caution">
    <text evidence="2">The sequence shown here is derived from an EMBL/GenBank/DDBJ whole genome shotgun (WGS) entry which is preliminary data.</text>
</comment>
<dbReference type="Proteomes" id="UP000239899">
    <property type="component" value="Unassembled WGS sequence"/>
</dbReference>
<evidence type="ECO:0000313" key="2">
    <source>
        <dbReference type="EMBL" id="PRW33601.1"/>
    </source>
</evidence>
<dbReference type="AlphaFoldDB" id="A0A2P6TH45"/>
<sequence length="159" mass="16261">MGVHSDVNDQHHTPTAAVPATASPESSPSLLATSAPAAGYGFSGLAKSAALRIPRPSMAHILEQRLFANGGGEAASTPRSSLDVPIGSAPAAAGPPLSPRAPPTPLSARPFAAARPSTDPSEPASPRSPRTPGGRRRKSGKIDGVDYYDYCELIRTSSL</sequence>
<name>A0A2P6TH45_CHLSO</name>
<accession>A0A2P6TH45</accession>
<organism evidence="2 3">
    <name type="scientific">Chlorella sorokiniana</name>
    <name type="common">Freshwater green alga</name>
    <dbReference type="NCBI Taxonomy" id="3076"/>
    <lineage>
        <taxon>Eukaryota</taxon>
        <taxon>Viridiplantae</taxon>
        <taxon>Chlorophyta</taxon>
        <taxon>core chlorophytes</taxon>
        <taxon>Trebouxiophyceae</taxon>
        <taxon>Chlorellales</taxon>
        <taxon>Chlorellaceae</taxon>
        <taxon>Chlorella clade</taxon>
        <taxon>Chlorella</taxon>
    </lineage>
</organism>
<feature type="region of interest" description="Disordered" evidence="1">
    <location>
        <begin position="71"/>
        <end position="142"/>
    </location>
</feature>
<feature type="compositionally biased region" description="Basic and acidic residues" evidence="1">
    <location>
        <begin position="1"/>
        <end position="12"/>
    </location>
</feature>
<feature type="region of interest" description="Disordered" evidence="1">
    <location>
        <begin position="1"/>
        <end position="37"/>
    </location>
</feature>
<feature type="compositionally biased region" description="Low complexity" evidence="1">
    <location>
        <begin position="13"/>
        <end position="37"/>
    </location>
</feature>
<feature type="compositionally biased region" description="Pro residues" evidence="1">
    <location>
        <begin position="96"/>
        <end position="105"/>
    </location>
</feature>
<reference evidence="2 3" key="1">
    <citation type="journal article" date="2018" name="Plant J.">
        <title>Genome sequences of Chlorella sorokiniana UTEX 1602 and Micractinium conductrix SAG 241.80: implications to maltose excretion by a green alga.</title>
        <authorList>
            <person name="Arriola M.B."/>
            <person name="Velmurugan N."/>
            <person name="Zhang Y."/>
            <person name="Plunkett M.H."/>
            <person name="Hondzo H."/>
            <person name="Barney B.M."/>
        </authorList>
    </citation>
    <scope>NUCLEOTIDE SEQUENCE [LARGE SCALE GENOMIC DNA]</scope>
    <source>
        <strain evidence="3">UTEX 1602</strain>
    </source>
</reference>
<evidence type="ECO:0000256" key="1">
    <source>
        <dbReference type="SAM" id="MobiDB-lite"/>
    </source>
</evidence>
<dbReference type="EMBL" id="LHPG02000016">
    <property type="protein sequence ID" value="PRW33601.1"/>
    <property type="molecule type" value="Genomic_DNA"/>
</dbReference>
<gene>
    <name evidence="2" type="ORF">C2E21_7501</name>
</gene>
<keyword evidence="3" id="KW-1185">Reference proteome</keyword>
<evidence type="ECO:0000313" key="3">
    <source>
        <dbReference type="Proteomes" id="UP000239899"/>
    </source>
</evidence>